<dbReference type="AlphaFoldDB" id="A0A0E9QQY6"/>
<evidence type="ECO:0000313" key="1">
    <source>
        <dbReference type="EMBL" id="JAH19346.1"/>
    </source>
</evidence>
<reference evidence="1" key="2">
    <citation type="journal article" date="2015" name="Fish Shellfish Immunol.">
        <title>Early steps in the European eel (Anguilla anguilla)-Vibrio vulnificus interaction in the gills: Role of the RtxA13 toxin.</title>
        <authorList>
            <person name="Callol A."/>
            <person name="Pajuelo D."/>
            <person name="Ebbesson L."/>
            <person name="Teles M."/>
            <person name="MacKenzie S."/>
            <person name="Amaro C."/>
        </authorList>
    </citation>
    <scope>NUCLEOTIDE SEQUENCE</scope>
</reference>
<protein>
    <submittedName>
        <fullName evidence="1">Uncharacterized protein</fullName>
    </submittedName>
</protein>
<accession>A0A0E9QQY6</accession>
<sequence>MLLFFFLYNQKNIYYHVLYSYHFNKLGILYKH</sequence>
<name>A0A0E9QQY6_ANGAN</name>
<dbReference type="EMBL" id="GBXM01089231">
    <property type="protein sequence ID" value="JAH19346.1"/>
    <property type="molecule type" value="Transcribed_RNA"/>
</dbReference>
<organism evidence="1">
    <name type="scientific">Anguilla anguilla</name>
    <name type="common">European freshwater eel</name>
    <name type="synonym">Muraena anguilla</name>
    <dbReference type="NCBI Taxonomy" id="7936"/>
    <lineage>
        <taxon>Eukaryota</taxon>
        <taxon>Metazoa</taxon>
        <taxon>Chordata</taxon>
        <taxon>Craniata</taxon>
        <taxon>Vertebrata</taxon>
        <taxon>Euteleostomi</taxon>
        <taxon>Actinopterygii</taxon>
        <taxon>Neopterygii</taxon>
        <taxon>Teleostei</taxon>
        <taxon>Anguilliformes</taxon>
        <taxon>Anguillidae</taxon>
        <taxon>Anguilla</taxon>
    </lineage>
</organism>
<reference evidence="1" key="1">
    <citation type="submission" date="2014-11" db="EMBL/GenBank/DDBJ databases">
        <authorList>
            <person name="Amaro Gonzalez C."/>
        </authorList>
    </citation>
    <scope>NUCLEOTIDE SEQUENCE</scope>
</reference>
<proteinExistence type="predicted"/>